<gene>
    <name evidence="2" type="ORF">OESDEN_18769</name>
</gene>
<sequence>MHRGIIQYHHLYSEKFLRLEHYKNATKLCRYLFVRSVSGFKICALHSYGSRIQRLPAKDGQKKNLHGNNCSDREPGFNSKNKSFREI</sequence>
<evidence type="ECO:0000313" key="3">
    <source>
        <dbReference type="Proteomes" id="UP000053660"/>
    </source>
</evidence>
<keyword evidence="3" id="KW-1185">Reference proteome</keyword>
<feature type="region of interest" description="Disordered" evidence="1">
    <location>
        <begin position="59"/>
        <end position="87"/>
    </location>
</feature>
<evidence type="ECO:0000256" key="1">
    <source>
        <dbReference type="SAM" id="MobiDB-lite"/>
    </source>
</evidence>
<name>A0A0B1S9E2_OESDE</name>
<feature type="non-terminal residue" evidence="2">
    <location>
        <position position="87"/>
    </location>
</feature>
<reference evidence="2 3" key="1">
    <citation type="submission" date="2014-03" db="EMBL/GenBank/DDBJ databases">
        <title>Draft genome of the hookworm Oesophagostomum dentatum.</title>
        <authorList>
            <person name="Mitreva M."/>
        </authorList>
    </citation>
    <scope>NUCLEOTIDE SEQUENCE [LARGE SCALE GENOMIC DNA]</scope>
    <source>
        <strain evidence="2 3">OD-Hann</strain>
    </source>
</reference>
<dbReference type="EMBL" id="KN588369">
    <property type="protein sequence ID" value="KHJ81544.1"/>
    <property type="molecule type" value="Genomic_DNA"/>
</dbReference>
<organism evidence="2 3">
    <name type="scientific">Oesophagostomum dentatum</name>
    <name type="common">Nodular worm</name>
    <dbReference type="NCBI Taxonomy" id="61180"/>
    <lineage>
        <taxon>Eukaryota</taxon>
        <taxon>Metazoa</taxon>
        <taxon>Ecdysozoa</taxon>
        <taxon>Nematoda</taxon>
        <taxon>Chromadorea</taxon>
        <taxon>Rhabditida</taxon>
        <taxon>Rhabditina</taxon>
        <taxon>Rhabditomorpha</taxon>
        <taxon>Strongyloidea</taxon>
        <taxon>Strongylidae</taxon>
        <taxon>Oesophagostomum</taxon>
    </lineage>
</organism>
<proteinExistence type="predicted"/>
<accession>A0A0B1S9E2</accession>
<protein>
    <submittedName>
        <fullName evidence="2">Uncharacterized protein</fullName>
    </submittedName>
</protein>
<evidence type="ECO:0000313" key="2">
    <source>
        <dbReference type="EMBL" id="KHJ81544.1"/>
    </source>
</evidence>
<dbReference type="AlphaFoldDB" id="A0A0B1S9E2"/>
<dbReference type="Proteomes" id="UP000053660">
    <property type="component" value="Unassembled WGS sequence"/>
</dbReference>